<dbReference type="SUPFAM" id="SSF53335">
    <property type="entry name" value="S-adenosyl-L-methionine-dependent methyltransferases"/>
    <property type="match status" value="1"/>
</dbReference>
<keyword evidence="2" id="KW-0808">Transferase</keyword>
<gene>
    <name evidence="2" type="ORF">F4Y08_13825</name>
</gene>
<dbReference type="Pfam" id="PF08241">
    <property type="entry name" value="Methyltransf_11"/>
    <property type="match status" value="1"/>
</dbReference>
<organism evidence="2">
    <name type="scientific">Caldilineaceae bacterium SB0662_bin_9</name>
    <dbReference type="NCBI Taxonomy" id="2605258"/>
    <lineage>
        <taxon>Bacteria</taxon>
        <taxon>Bacillati</taxon>
        <taxon>Chloroflexota</taxon>
        <taxon>Caldilineae</taxon>
        <taxon>Caldilineales</taxon>
        <taxon>Caldilineaceae</taxon>
    </lineage>
</organism>
<dbReference type="EMBL" id="VXPY01000094">
    <property type="protein sequence ID" value="MYD91393.1"/>
    <property type="molecule type" value="Genomic_DNA"/>
</dbReference>
<dbReference type="GO" id="GO:0008757">
    <property type="term" value="F:S-adenosylmethionine-dependent methyltransferase activity"/>
    <property type="evidence" value="ECO:0007669"/>
    <property type="project" value="InterPro"/>
</dbReference>
<name>A0A6B1DXF7_9CHLR</name>
<dbReference type="InterPro" id="IPR029063">
    <property type="entry name" value="SAM-dependent_MTases_sf"/>
</dbReference>
<sequence length="229" mass="25534">MPFSIDQVVPWGRTLEEYEAMFSLSSQDKAGRILGCADGPASFNAEMTAQGCRVVSVDPLYALTPEAIAQRGREAFDLMLDQARCNRQDFVWDRIGSPEALGQLRMKAQHLFLEDFPGGKAEGRYIDASLPDLPFSDGTFDLALCSHFLFLYSQQFDLEFHVRAMQEMLRVAREVRVFPLLQLGGAPSPHVSGVVAACRAEGLCAELVSVNYEFMRNGNQMLRVEEPMS</sequence>
<dbReference type="Gene3D" id="3.40.50.150">
    <property type="entry name" value="Vaccinia Virus protein VP39"/>
    <property type="match status" value="1"/>
</dbReference>
<keyword evidence="2" id="KW-0489">Methyltransferase</keyword>
<reference evidence="2" key="1">
    <citation type="submission" date="2019-09" db="EMBL/GenBank/DDBJ databases">
        <title>Characterisation of the sponge microbiome using genome-centric metagenomics.</title>
        <authorList>
            <person name="Engelberts J.P."/>
            <person name="Robbins S.J."/>
            <person name="De Goeij J.M."/>
            <person name="Aranda M."/>
            <person name="Bell S.C."/>
            <person name="Webster N.S."/>
        </authorList>
    </citation>
    <scope>NUCLEOTIDE SEQUENCE</scope>
    <source>
        <strain evidence="2">SB0662_bin_9</strain>
    </source>
</reference>
<evidence type="ECO:0000259" key="1">
    <source>
        <dbReference type="Pfam" id="PF08241"/>
    </source>
</evidence>
<proteinExistence type="predicted"/>
<dbReference type="GO" id="GO:0032259">
    <property type="term" value="P:methylation"/>
    <property type="evidence" value="ECO:0007669"/>
    <property type="project" value="UniProtKB-KW"/>
</dbReference>
<feature type="domain" description="Methyltransferase type 11" evidence="1">
    <location>
        <begin position="123"/>
        <end position="173"/>
    </location>
</feature>
<evidence type="ECO:0000313" key="2">
    <source>
        <dbReference type="EMBL" id="MYD91393.1"/>
    </source>
</evidence>
<comment type="caution">
    <text evidence="2">The sequence shown here is derived from an EMBL/GenBank/DDBJ whole genome shotgun (WGS) entry which is preliminary data.</text>
</comment>
<accession>A0A6B1DXF7</accession>
<protein>
    <submittedName>
        <fullName evidence="2">SAM-dependent methyltransferase</fullName>
    </submittedName>
</protein>
<dbReference type="InterPro" id="IPR013216">
    <property type="entry name" value="Methyltransf_11"/>
</dbReference>
<dbReference type="AlphaFoldDB" id="A0A6B1DXF7"/>